<feature type="transmembrane region" description="Helical" evidence="3">
    <location>
        <begin position="93"/>
        <end position="113"/>
    </location>
</feature>
<evidence type="ECO:0000313" key="6">
    <source>
        <dbReference type="Proteomes" id="UP000584824"/>
    </source>
</evidence>
<name>A0A7W6K1M7_9HYPH</name>
<dbReference type="GO" id="GO:0052621">
    <property type="term" value="F:diguanylate cyclase activity"/>
    <property type="evidence" value="ECO:0007669"/>
    <property type="project" value="UniProtKB-EC"/>
</dbReference>
<keyword evidence="3" id="KW-0472">Membrane</keyword>
<proteinExistence type="predicted"/>
<reference evidence="5 6" key="1">
    <citation type="submission" date="2020-08" db="EMBL/GenBank/DDBJ databases">
        <title>Genomic Encyclopedia of Type Strains, Phase IV (KMG-IV): sequencing the most valuable type-strain genomes for metagenomic binning, comparative biology and taxonomic classification.</title>
        <authorList>
            <person name="Goeker M."/>
        </authorList>
    </citation>
    <scope>NUCLEOTIDE SEQUENCE [LARGE SCALE GENOMIC DNA]</scope>
    <source>
        <strain evidence="5 6">DSM 26385</strain>
    </source>
</reference>
<dbReference type="PANTHER" id="PTHR45138:SF9">
    <property type="entry name" value="DIGUANYLATE CYCLASE DGCM-RELATED"/>
    <property type="match status" value="1"/>
</dbReference>
<accession>A0A7W6K1M7</accession>
<dbReference type="InterPro" id="IPR000160">
    <property type="entry name" value="GGDEF_dom"/>
</dbReference>
<feature type="transmembrane region" description="Helical" evidence="3">
    <location>
        <begin position="196"/>
        <end position="218"/>
    </location>
</feature>
<sequence>MPFFNLFVFFVEAVFYFTVMLTLLHFRRRLGLGVFLTALGVMHFLETYLAAVFYVELPFGTVSPGSSILFAGKLMLILLLYIKEDAETVRQPIYGLFLGNLMTVAIGLLLQFHAVDGVGPVKDAAFIKEMGWLMLWGTTLLYLDSVAIILLYERLGRFMPRRVVPRFLLSGIALLTFDQIAFFGMLHAFFDVPSSAFWSGWAGKMLAAFIYATIYFLYRHMRRAGEPYAATRPLADVFGDLTFRERYEDLLARSGRDTLTGVFDRARMEIDVPAMIRESLQSGEAISTVILDVDHFKSVNDRFGHLAGDEVLKALADLLRNAIRGEDRLYRFGGEEFVIMLPRLDHPQAMERAEHLRRLVASTLSTADRVAVTISCGVASGPEDGVNFAELISSADERLYTAKGEGRNRVCGQPSGSVADA</sequence>
<gene>
    <name evidence="5" type="ORF">GGQ66_001121</name>
</gene>
<organism evidence="5 6">
    <name type="scientific">Allorhizobium borbori</name>
    <dbReference type="NCBI Taxonomy" id="485907"/>
    <lineage>
        <taxon>Bacteria</taxon>
        <taxon>Pseudomonadati</taxon>
        <taxon>Pseudomonadota</taxon>
        <taxon>Alphaproteobacteria</taxon>
        <taxon>Hyphomicrobiales</taxon>
        <taxon>Rhizobiaceae</taxon>
        <taxon>Rhizobium/Agrobacterium group</taxon>
        <taxon>Allorhizobium</taxon>
    </lineage>
</organism>
<feature type="transmembrane region" description="Helical" evidence="3">
    <location>
        <begin position="61"/>
        <end position="81"/>
    </location>
</feature>
<evidence type="ECO:0000313" key="5">
    <source>
        <dbReference type="EMBL" id="MBB4102586.1"/>
    </source>
</evidence>
<dbReference type="Gene3D" id="3.30.70.270">
    <property type="match status" value="1"/>
</dbReference>
<dbReference type="PROSITE" id="PS50887">
    <property type="entry name" value="GGDEF"/>
    <property type="match status" value="1"/>
</dbReference>
<dbReference type="CDD" id="cd01949">
    <property type="entry name" value="GGDEF"/>
    <property type="match status" value="1"/>
</dbReference>
<evidence type="ECO:0000256" key="3">
    <source>
        <dbReference type="SAM" id="Phobius"/>
    </source>
</evidence>
<dbReference type="PANTHER" id="PTHR45138">
    <property type="entry name" value="REGULATORY COMPONENTS OF SENSORY TRANSDUCTION SYSTEM"/>
    <property type="match status" value="1"/>
</dbReference>
<keyword evidence="3" id="KW-0812">Transmembrane</keyword>
<comment type="catalytic activity">
    <reaction evidence="2">
        <text>2 GTP = 3',3'-c-di-GMP + 2 diphosphate</text>
        <dbReference type="Rhea" id="RHEA:24898"/>
        <dbReference type="ChEBI" id="CHEBI:33019"/>
        <dbReference type="ChEBI" id="CHEBI:37565"/>
        <dbReference type="ChEBI" id="CHEBI:58805"/>
        <dbReference type="EC" id="2.7.7.65"/>
    </reaction>
</comment>
<protein>
    <recommendedName>
        <fullName evidence="1">diguanylate cyclase</fullName>
        <ecNumber evidence="1">2.7.7.65</ecNumber>
    </recommendedName>
</protein>
<dbReference type="InterPro" id="IPR043128">
    <property type="entry name" value="Rev_trsase/Diguanyl_cyclase"/>
</dbReference>
<feature type="transmembrane region" description="Helical" evidence="3">
    <location>
        <begin position="133"/>
        <end position="155"/>
    </location>
</feature>
<evidence type="ECO:0000259" key="4">
    <source>
        <dbReference type="PROSITE" id="PS50887"/>
    </source>
</evidence>
<dbReference type="InterPro" id="IPR048533">
    <property type="entry name" value="VUPS"/>
</dbReference>
<dbReference type="InterPro" id="IPR029787">
    <property type="entry name" value="Nucleotide_cyclase"/>
</dbReference>
<dbReference type="EC" id="2.7.7.65" evidence="1"/>
<evidence type="ECO:0000256" key="2">
    <source>
        <dbReference type="ARBA" id="ARBA00034247"/>
    </source>
</evidence>
<feature type="domain" description="GGDEF" evidence="4">
    <location>
        <begin position="284"/>
        <end position="415"/>
    </location>
</feature>
<keyword evidence="6" id="KW-1185">Reference proteome</keyword>
<dbReference type="FunFam" id="3.30.70.270:FF:000001">
    <property type="entry name" value="Diguanylate cyclase domain protein"/>
    <property type="match status" value="1"/>
</dbReference>
<feature type="transmembrane region" description="Helical" evidence="3">
    <location>
        <begin position="6"/>
        <end position="26"/>
    </location>
</feature>
<dbReference type="InterPro" id="IPR050469">
    <property type="entry name" value="Diguanylate_Cyclase"/>
</dbReference>
<dbReference type="Pfam" id="PF00990">
    <property type="entry name" value="GGDEF"/>
    <property type="match status" value="1"/>
</dbReference>
<feature type="transmembrane region" description="Helical" evidence="3">
    <location>
        <begin position="167"/>
        <end position="190"/>
    </location>
</feature>
<dbReference type="NCBIfam" id="TIGR00254">
    <property type="entry name" value="GGDEF"/>
    <property type="match status" value="1"/>
</dbReference>
<dbReference type="EMBL" id="JACIDU010000003">
    <property type="protein sequence ID" value="MBB4102586.1"/>
    <property type="molecule type" value="Genomic_DNA"/>
</dbReference>
<dbReference type="SMART" id="SM00267">
    <property type="entry name" value="GGDEF"/>
    <property type="match status" value="1"/>
</dbReference>
<comment type="caution">
    <text evidence="5">The sequence shown here is derived from an EMBL/GenBank/DDBJ whole genome shotgun (WGS) entry which is preliminary data.</text>
</comment>
<dbReference type="AlphaFoldDB" id="A0A7W6K1M7"/>
<evidence type="ECO:0000256" key="1">
    <source>
        <dbReference type="ARBA" id="ARBA00012528"/>
    </source>
</evidence>
<feature type="transmembrane region" description="Helical" evidence="3">
    <location>
        <begin position="33"/>
        <end position="55"/>
    </location>
</feature>
<dbReference type="Pfam" id="PF20973">
    <property type="entry name" value="VUPS"/>
    <property type="match status" value="1"/>
</dbReference>
<dbReference type="Proteomes" id="UP000584824">
    <property type="component" value="Unassembled WGS sequence"/>
</dbReference>
<dbReference type="SUPFAM" id="SSF55073">
    <property type="entry name" value="Nucleotide cyclase"/>
    <property type="match status" value="1"/>
</dbReference>
<keyword evidence="3" id="KW-1133">Transmembrane helix</keyword>